<protein>
    <recommendedName>
        <fullName evidence="4">Polyprotein</fullName>
    </recommendedName>
</protein>
<accession>A0A803Q8S8</accession>
<reference evidence="2" key="2">
    <citation type="submission" date="2021-03" db="UniProtKB">
        <authorList>
            <consortium name="EnsemblPlants"/>
        </authorList>
    </citation>
    <scope>IDENTIFICATION</scope>
</reference>
<dbReference type="AlphaFoldDB" id="A0A803Q8S8"/>
<evidence type="ECO:0000256" key="1">
    <source>
        <dbReference type="SAM" id="MobiDB-lite"/>
    </source>
</evidence>
<feature type="region of interest" description="Disordered" evidence="1">
    <location>
        <begin position="1"/>
        <end position="20"/>
    </location>
</feature>
<sequence length="345" mass="38778">MRVYEILPQKSRQGGGQASKEEGGVLDFDCYKITLEDGNLKVVRGAFVAMKGHARDKALQGLVKHDLLKGVKNKKLHFGEHCVLGKKTRVKFDIIVLRTKGTLDYIYTVVWGPSKNASLGGKRCHQDSGTHIFTASSVSRSTPAENPTIVYTSGNSKMTKPVSTPLVPHFKLSAKMSPNTANVKKQMVRIPYANVGALMYAMVCNKPDIFHILLVRYIGLKFKRVRTDGKHHFRYVDFDYAGDLDKRRSSTSYVFTVACVPVCWRSTLQSTVALFTTEAEYMAITEAFKEVIWLLRLTKDLGHCSFRTNGDTDFLVCELKRSSLRLYFQSSSSCPSSYGWVSYPR</sequence>
<evidence type="ECO:0000313" key="3">
    <source>
        <dbReference type="Proteomes" id="UP000596661"/>
    </source>
</evidence>
<dbReference type="Gramene" id="evm.model.08.1470">
    <property type="protein sequence ID" value="cds.evm.model.08.1470"/>
    <property type="gene ID" value="evm.TU.08.1470"/>
</dbReference>
<name>A0A803Q8S8_CANSA</name>
<evidence type="ECO:0000313" key="2">
    <source>
        <dbReference type="EnsemblPlants" id="cds.evm.model.08.1470"/>
    </source>
</evidence>
<dbReference type="Proteomes" id="UP000596661">
    <property type="component" value="Chromosome 8"/>
</dbReference>
<proteinExistence type="predicted"/>
<dbReference type="EnsemblPlants" id="evm.model.08.1470">
    <property type="protein sequence ID" value="cds.evm.model.08.1470"/>
    <property type="gene ID" value="evm.TU.08.1470"/>
</dbReference>
<keyword evidence="3" id="KW-1185">Reference proteome</keyword>
<dbReference type="PANTHER" id="PTHR11439">
    <property type="entry name" value="GAG-POL-RELATED RETROTRANSPOSON"/>
    <property type="match status" value="1"/>
</dbReference>
<evidence type="ECO:0008006" key="4">
    <source>
        <dbReference type="Google" id="ProtNLM"/>
    </source>
</evidence>
<dbReference type="OMA" id="SGTHIFT"/>
<reference evidence="2" key="1">
    <citation type="submission" date="2018-11" db="EMBL/GenBank/DDBJ databases">
        <authorList>
            <person name="Grassa J C."/>
        </authorList>
    </citation>
    <scope>NUCLEOTIDE SEQUENCE [LARGE SCALE GENOMIC DNA]</scope>
</reference>
<dbReference type="CDD" id="cd09272">
    <property type="entry name" value="RNase_HI_RT_Ty1"/>
    <property type="match status" value="1"/>
</dbReference>
<organism evidence="2 3">
    <name type="scientific">Cannabis sativa</name>
    <name type="common">Hemp</name>
    <name type="synonym">Marijuana</name>
    <dbReference type="NCBI Taxonomy" id="3483"/>
    <lineage>
        <taxon>Eukaryota</taxon>
        <taxon>Viridiplantae</taxon>
        <taxon>Streptophyta</taxon>
        <taxon>Embryophyta</taxon>
        <taxon>Tracheophyta</taxon>
        <taxon>Spermatophyta</taxon>
        <taxon>Magnoliopsida</taxon>
        <taxon>eudicotyledons</taxon>
        <taxon>Gunneridae</taxon>
        <taxon>Pentapetalae</taxon>
        <taxon>rosids</taxon>
        <taxon>fabids</taxon>
        <taxon>Rosales</taxon>
        <taxon>Cannabaceae</taxon>
        <taxon>Cannabis</taxon>
    </lineage>
</organism>
<dbReference type="EMBL" id="UZAU01000712">
    <property type="status" value="NOT_ANNOTATED_CDS"/>
    <property type="molecule type" value="Genomic_DNA"/>
</dbReference>